<dbReference type="PANTHER" id="PTHR33823:SF4">
    <property type="entry name" value="GENERAL STRESS PROTEIN 16O"/>
    <property type="match status" value="1"/>
</dbReference>
<name>A0ABP9VHL7_9BACT</name>
<feature type="compositionally biased region" description="Basic residues" evidence="5">
    <location>
        <begin position="134"/>
        <end position="145"/>
    </location>
</feature>
<evidence type="ECO:0000259" key="6">
    <source>
        <dbReference type="Pfam" id="PF01258"/>
    </source>
</evidence>
<keyword evidence="8" id="KW-1185">Reference proteome</keyword>
<feature type="zinc finger region" description="dksA C4-type" evidence="4">
    <location>
        <begin position="85"/>
        <end position="109"/>
    </location>
</feature>
<dbReference type="InterPro" id="IPR000962">
    <property type="entry name" value="Znf_DskA_TraR"/>
</dbReference>
<proteinExistence type="predicted"/>
<gene>
    <name evidence="7" type="primary">dksA_1</name>
    <name evidence="7" type="ORF">Rcae01_00146</name>
</gene>
<dbReference type="Pfam" id="PF01258">
    <property type="entry name" value="zf-dskA_traR"/>
    <property type="match status" value="1"/>
</dbReference>
<dbReference type="PANTHER" id="PTHR33823">
    <property type="entry name" value="RNA POLYMERASE-BINDING TRANSCRIPTION FACTOR DKSA-RELATED"/>
    <property type="match status" value="1"/>
</dbReference>
<evidence type="ECO:0000256" key="1">
    <source>
        <dbReference type="ARBA" id="ARBA00022723"/>
    </source>
</evidence>
<evidence type="ECO:0000256" key="5">
    <source>
        <dbReference type="SAM" id="MobiDB-lite"/>
    </source>
</evidence>
<protein>
    <submittedName>
        <fullName evidence="7">RNA polymerase-binding transcription factor DksA</fullName>
    </submittedName>
</protein>
<feature type="domain" description="Zinc finger DksA/TraR C4-type" evidence="6">
    <location>
        <begin position="80"/>
        <end position="114"/>
    </location>
</feature>
<dbReference type="PROSITE" id="PS51128">
    <property type="entry name" value="ZF_DKSA_2"/>
    <property type="match status" value="1"/>
</dbReference>
<dbReference type="Proteomes" id="UP001416858">
    <property type="component" value="Unassembled WGS sequence"/>
</dbReference>
<organism evidence="7 8">
    <name type="scientific">Novipirellula caenicola</name>
    <dbReference type="NCBI Taxonomy" id="1536901"/>
    <lineage>
        <taxon>Bacteria</taxon>
        <taxon>Pseudomonadati</taxon>
        <taxon>Planctomycetota</taxon>
        <taxon>Planctomycetia</taxon>
        <taxon>Pirellulales</taxon>
        <taxon>Pirellulaceae</taxon>
        <taxon>Novipirellula</taxon>
    </lineage>
</organism>
<sequence length="145" mass="15879">MKREDQIKSLAKKLVQRRTELLQLLDGELSQLHNSDDAVAGDLADAAVELDYATVNSTLAEAESEELAAIQAALLRVDEGAYGRCVDCSKNIPFDRLRNVPFADKCVQCQEAEESLENAIRLSNNATGAAKGANQRRSRSTSSRR</sequence>
<keyword evidence="3" id="KW-0862">Zinc</keyword>
<evidence type="ECO:0000313" key="7">
    <source>
        <dbReference type="EMBL" id="GAA5504707.1"/>
    </source>
</evidence>
<reference evidence="7 8" key="1">
    <citation type="submission" date="2024-02" db="EMBL/GenBank/DDBJ databases">
        <title>Rhodopirellula caenicola NBRC 110016.</title>
        <authorList>
            <person name="Ichikawa N."/>
            <person name="Katano-Makiyama Y."/>
            <person name="Hidaka K."/>
        </authorList>
    </citation>
    <scope>NUCLEOTIDE SEQUENCE [LARGE SCALE GENOMIC DNA]</scope>
    <source>
        <strain evidence="7 8">NBRC 110016</strain>
    </source>
</reference>
<dbReference type="Gene3D" id="1.20.120.910">
    <property type="entry name" value="DksA, coiled-coil domain"/>
    <property type="match status" value="1"/>
</dbReference>
<feature type="region of interest" description="Disordered" evidence="5">
    <location>
        <begin position="123"/>
        <end position="145"/>
    </location>
</feature>
<keyword evidence="1" id="KW-0479">Metal-binding</keyword>
<keyword evidence="2" id="KW-0863">Zinc-finger</keyword>
<evidence type="ECO:0000313" key="8">
    <source>
        <dbReference type="Proteomes" id="UP001416858"/>
    </source>
</evidence>
<dbReference type="SUPFAM" id="SSF109635">
    <property type="entry name" value="DnaK suppressor protein DksA, alpha-hairpin domain"/>
    <property type="match status" value="1"/>
</dbReference>
<evidence type="ECO:0000256" key="4">
    <source>
        <dbReference type="PROSITE-ProRule" id="PRU00510"/>
    </source>
</evidence>
<dbReference type="InterPro" id="IPR037187">
    <property type="entry name" value="DnaK_N"/>
</dbReference>
<comment type="caution">
    <text evidence="7">The sequence shown here is derived from an EMBL/GenBank/DDBJ whole genome shotgun (WGS) entry which is preliminary data.</text>
</comment>
<dbReference type="EMBL" id="BAABRO010000001">
    <property type="protein sequence ID" value="GAA5504707.1"/>
    <property type="molecule type" value="Genomic_DNA"/>
</dbReference>
<accession>A0ABP9VHL7</accession>
<evidence type="ECO:0000256" key="3">
    <source>
        <dbReference type="ARBA" id="ARBA00022833"/>
    </source>
</evidence>
<dbReference type="SUPFAM" id="SSF57716">
    <property type="entry name" value="Glucocorticoid receptor-like (DNA-binding domain)"/>
    <property type="match status" value="1"/>
</dbReference>
<evidence type="ECO:0000256" key="2">
    <source>
        <dbReference type="ARBA" id="ARBA00022771"/>
    </source>
</evidence>